<evidence type="ECO:0000313" key="1">
    <source>
        <dbReference type="EMBL" id="TFK59251.1"/>
    </source>
</evidence>
<accession>A0ACD3A0T1</accession>
<sequence>MPLIGIQNATIAHHQINDEIVRLEARIVDLKTSRNTLASVSCLHDDIMLMIFRLSCHPPNERDHPIVTTPLSLTWVCTSWRALAHNSSYLWSRIESLNPIWIEQVLPRTRGCLLHFDLTLPPQYHGDADRVALLCLSNLHRIATLSICDWSRDLCHFPRMSPMWGAPALNLVKLTLHNIYLPPTLFQGSFPALQSLTLHDCEVDWAFVPVRMGLHELDVSNPVNKASAENVVRILQVIAPEIEKLCLCHTLLPSISPLMLLRSPAQRYHLQNVRSFEICEKHPSPITVLLNHVSFPPQIPMGSIKIEPAFADILEVIDQLDMARAFVSSRELHLAAWPVLVVEVFILGDDITIILTEGRSGNASIDTNGEQCVQPNFTSTIELTFKISVTSHSDIMPVFSILPLPPIQSLILSGGNYHDYGPELTNFFNSATQGAVRTLEVDMMYLNTFTHTIKDQSHRVRALTDAPGNPRSGQEELATQCHDILGFHHLKTIRYYGDDLVNDSQFTWDYYTVLKEWLEWRQLVGLRLSKLVFKTMNIPAKDRLRELFTSDGGVVDILEFEYLGCTIHKTISWTRDVLCQIRLEDLLEKQLGVLERAGVHLSHPKASSLSVIDPIRALERALDHHPIHFVMAPTRLQIDLGMEERQVQFATLRAFILRTMHQYMDVSPTSVPPSQQKEKFDDLIEEKKEHFSTEAKIASLKTYLRKKIHNSRFLSRQSTQGNAGDDTQDANRGGSHSENDGGGHVTGIAARRGNLAEVRGRSASSRPSRSRRNESASGVTTRQGLSSPYPTRDRRLVDNPTRTTTQLPRIKEESDDEREVGTSRPDTLSTFLLEGCGEPLPHFYKPLKAYGCKNMRRIREIAQWDITLILNMTQQLRTQSGRDQPLSRMDRDRLAHAILRLGRRD</sequence>
<name>A0ACD3A0T1_9AGAR</name>
<organism evidence="1 2">
    <name type="scientific">Pluteus cervinus</name>
    <dbReference type="NCBI Taxonomy" id="181527"/>
    <lineage>
        <taxon>Eukaryota</taxon>
        <taxon>Fungi</taxon>
        <taxon>Dikarya</taxon>
        <taxon>Basidiomycota</taxon>
        <taxon>Agaricomycotina</taxon>
        <taxon>Agaricomycetes</taxon>
        <taxon>Agaricomycetidae</taxon>
        <taxon>Agaricales</taxon>
        <taxon>Pluteineae</taxon>
        <taxon>Pluteaceae</taxon>
        <taxon>Pluteus</taxon>
    </lineage>
</organism>
<keyword evidence="2" id="KW-1185">Reference proteome</keyword>
<proteinExistence type="predicted"/>
<dbReference type="Proteomes" id="UP000308600">
    <property type="component" value="Unassembled WGS sequence"/>
</dbReference>
<protein>
    <submittedName>
        <fullName evidence="1">Uncharacterized protein</fullName>
    </submittedName>
</protein>
<dbReference type="EMBL" id="ML209037">
    <property type="protein sequence ID" value="TFK59251.1"/>
    <property type="molecule type" value="Genomic_DNA"/>
</dbReference>
<reference evidence="1 2" key="1">
    <citation type="journal article" date="2019" name="Nat. Ecol. Evol.">
        <title>Megaphylogeny resolves global patterns of mushroom evolution.</title>
        <authorList>
            <person name="Varga T."/>
            <person name="Krizsan K."/>
            <person name="Foldi C."/>
            <person name="Dima B."/>
            <person name="Sanchez-Garcia M."/>
            <person name="Sanchez-Ramirez S."/>
            <person name="Szollosi G.J."/>
            <person name="Szarkandi J.G."/>
            <person name="Papp V."/>
            <person name="Albert L."/>
            <person name="Andreopoulos W."/>
            <person name="Angelini C."/>
            <person name="Antonin V."/>
            <person name="Barry K.W."/>
            <person name="Bougher N.L."/>
            <person name="Buchanan P."/>
            <person name="Buyck B."/>
            <person name="Bense V."/>
            <person name="Catcheside P."/>
            <person name="Chovatia M."/>
            <person name="Cooper J."/>
            <person name="Damon W."/>
            <person name="Desjardin D."/>
            <person name="Finy P."/>
            <person name="Geml J."/>
            <person name="Haridas S."/>
            <person name="Hughes K."/>
            <person name="Justo A."/>
            <person name="Karasinski D."/>
            <person name="Kautmanova I."/>
            <person name="Kiss B."/>
            <person name="Kocsube S."/>
            <person name="Kotiranta H."/>
            <person name="LaButti K.M."/>
            <person name="Lechner B.E."/>
            <person name="Liimatainen K."/>
            <person name="Lipzen A."/>
            <person name="Lukacs Z."/>
            <person name="Mihaltcheva S."/>
            <person name="Morgado L.N."/>
            <person name="Niskanen T."/>
            <person name="Noordeloos M.E."/>
            <person name="Ohm R.A."/>
            <person name="Ortiz-Santana B."/>
            <person name="Ovrebo C."/>
            <person name="Racz N."/>
            <person name="Riley R."/>
            <person name="Savchenko A."/>
            <person name="Shiryaev A."/>
            <person name="Soop K."/>
            <person name="Spirin V."/>
            <person name="Szebenyi C."/>
            <person name="Tomsovsky M."/>
            <person name="Tulloss R.E."/>
            <person name="Uehling J."/>
            <person name="Grigoriev I.V."/>
            <person name="Vagvolgyi C."/>
            <person name="Papp T."/>
            <person name="Martin F.M."/>
            <person name="Miettinen O."/>
            <person name="Hibbett D.S."/>
            <person name="Nagy L.G."/>
        </authorList>
    </citation>
    <scope>NUCLEOTIDE SEQUENCE [LARGE SCALE GENOMIC DNA]</scope>
    <source>
        <strain evidence="1 2">NL-1719</strain>
    </source>
</reference>
<evidence type="ECO:0000313" key="2">
    <source>
        <dbReference type="Proteomes" id="UP000308600"/>
    </source>
</evidence>
<gene>
    <name evidence="1" type="ORF">BDN72DRAFT_865309</name>
</gene>